<evidence type="ECO:0000256" key="2">
    <source>
        <dbReference type="ARBA" id="ARBA00023125"/>
    </source>
</evidence>
<keyword evidence="1" id="KW-0805">Transcription regulation</keyword>
<dbReference type="GO" id="GO:0000981">
    <property type="term" value="F:DNA-binding transcription factor activity, RNA polymerase II-specific"/>
    <property type="evidence" value="ECO:0007669"/>
    <property type="project" value="InterPro"/>
</dbReference>
<feature type="region of interest" description="Disordered" evidence="5">
    <location>
        <begin position="1"/>
        <end position="26"/>
    </location>
</feature>
<evidence type="ECO:0000313" key="8">
    <source>
        <dbReference type="Proteomes" id="UP000186955"/>
    </source>
</evidence>
<dbReference type="PROSITE" id="PS50048">
    <property type="entry name" value="ZN2_CY6_FUNGAL_2"/>
    <property type="match status" value="1"/>
</dbReference>
<dbReference type="Gene3D" id="4.10.240.10">
    <property type="entry name" value="Zn(2)-C6 fungal-type DNA-binding domain"/>
    <property type="match status" value="1"/>
</dbReference>
<dbReference type="PROSITE" id="PS00463">
    <property type="entry name" value="ZN2_CY6_FUNGAL_1"/>
    <property type="match status" value="1"/>
</dbReference>
<accession>A0A1Q5ULE7</accession>
<feature type="region of interest" description="Disordered" evidence="5">
    <location>
        <begin position="374"/>
        <end position="416"/>
    </location>
</feature>
<reference evidence="7 8" key="1">
    <citation type="submission" date="2016-10" db="EMBL/GenBank/DDBJ databases">
        <title>Genome sequence of the ascomycete fungus Penicillium subrubescens.</title>
        <authorList>
            <person name="De Vries R.P."/>
            <person name="Peng M."/>
            <person name="Dilokpimol A."/>
            <person name="Hilden K."/>
            <person name="Makela M.R."/>
            <person name="Grigoriev I."/>
            <person name="Riley R."/>
            <person name="Granchi Z."/>
        </authorList>
    </citation>
    <scope>NUCLEOTIDE SEQUENCE [LARGE SCALE GENOMIC DNA]</scope>
    <source>
        <strain evidence="7 8">CBS 132785</strain>
    </source>
</reference>
<keyword evidence="2" id="KW-0238">DNA-binding</keyword>
<dbReference type="InterPro" id="IPR036864">
    <property type="entry name" value="Zn2-C6_fun-type_DNA-bd_sf"/>
</dbReference>
<dbReference type="GO" id="GO:0003677">
    <property type="term" value="F:DNA binding"/>
    <property type="evidence" value="ECO:0007669"/>
    <property type="project" value="UniProtKB-KW"/>
</dbReference>
<dbReference type="Pfam" id="PF00172">
    <property type="entry name" value="Zn_clus"/>
    <property type="match status" value="1"/>
</dbReference>
<proteinExistence type="predicted"/>
<dbReference type="InterPro" id="IPR001138">
    <property type="entry name" value="Zn2Cys6_DnaBD"/>
</dbReference>
<name>A0A1Q5ULE7_9EURO</name>
<gene>
    <name evidence="7" type="ORF">PENSUB_1022</name>
</gene>
<keyword evidence="4" id="KW-0539">Nucleus</keyword>
<evidence type="ECO:0000256" key="4">
    <source>
        <dbReference type="ARBA" id="ARBA00023242"/>
    </source>
</evidence>
<evidence type="ECO:0000256" key="3">
    <source>
        <dbReference type="ARBA" id="ARBA00023163"/>
    </source>
</evidence>
<dbReference type="SUPFAM" id="SSF57701">
    <property type="entry name" value="Zn2/Cys6 DNA-binding domain"/>
    <property type="match status" value="1"/>
</dbReference>
<feature type="compositionally biased region" description="Polar residues" evidence="5">
    <location>
        <begin position="1"/>
        <end position="19"/>
    </location>
</feature>
<organism evidence="7 8">
    <name type="scientific">Penicillium subrubescens</name>
    <dbReference type="NCBI Taxonomy" id="1316194"/>
    <lineage>
        <taxon>Eukaryota</taxon>
        <taxon>Fungi</taxon>
        <taxon>Dikarya</taxon>
        <taxon>Ascomycota</taxon>
        <taxon>Pezizomycotina</taxon>
        <taxon>Eurotiomycetes</taxon>
        <taxon>Eurotiomycetidae</taxon>
        <taxon>Eurotiales</taxon>
        <taxon>Aspergillaceae</taxon>
        <taxon>Penicillium</taxon>
    </lineage>
</organism>
<sequence length="521" mass="55804">MESYYTDKTTAFEQSQHDGSLSMSRSMRSLNHQELSPAAEMDSKMRNPQRRRVPVACGRCRRRKIKCSGDAGDGQGCSNCCSAGNTDCQFLRVNSNSLKLTPTANGWPYPNPGAAAVPSPRLGMYTTTTAGKPTLLSMGLPQVRIPAFQRPSDYDLGPADGSVFPERAAVTVESMHYEDGHSAGYSQSPAYMHPNAPAGALFDYGGSPWSPKIWDSVLGMSRPTNGSLYPDPGANNSIAQSPFSYMLPSQGLSSTEDPQSTTVAMASISSGDIPGSDRTLPTPTCRSTLAGLVFAPTEPASSLSLPMESRPGFWSPRFGPSQDNRSPAHAFPTTVLFSNSPPPTTRCPTTGTNPDLLFSSLAMPITTEEIISSTLSPTTAPPTITPSTTSYSIEPLDTTTDSRPNTTTTQIPASTSTDRSICRGIYHDRTTAGQRLVALTADCTPDIYNYASSEKSKRADDGRSSTLMNGGLEYTPVRHTHTPNPAFSFGLLHDELPEFHRPVVEGVHRAPVSPLGNQGSY</sequence>
<keyword evidence="8" id="KW-1185">Reference proteome</keyword>
<evidence type="ECO:0000259" key="6">
    <source>
        <dbReference type="PROSITE" id="PS50048"/>
    </source>
</evidence>
<evidence type="ECO:0000313" key="7">
    <source>
        <dbReference type="EMBL" id="OKP13291.1"/>
    </source>
</evidence>
<dbReference type="Proteomes" id="UP000186955">
    <property type="component" value="Unassembled WGS sequence"/>
</dbReference>
<keyword evidence="3" id="KW-0804">Transcription</keyword>
<dbReference type="AlphaFoldDB" id="A0A1Q5ULE7"/>
<feature type="compositionally biased region" description="Low complexity" evidence="5">
    <location>
        <begin position="385"/>
        <end position="416"/>
    </location>
</feature>
<dbReference type="STRING" id="1316194.A0A1Q5ULE7"/>
<evidence type="ECO:0000256" key="5">
    <source>
        <dbReference type="SAM" id="MobiDB-lite"/>
    </source>
</evidence>
<feature type="domain" description="Zn(2)-C6 fungal-type" evidence="6">
    <location>
        <begin position="56"/>
        <end position="90"/>
    </location>
</feature>
<dbReference type="EMBL" id="MNBE01000136">
    <property type="protein sequence ID" value="OKP13291.1"/>
    <property type="molecule type" value="Genomic_DNA"/>
</dbReference>
<evidence type="ECO:0000256" key="1">
    <source>
        <dbReference type="ARBA" id="ARBA00023015"/>
    </source>
</evidence>
<dbReference type="CDD" id="cd00067">
    <property type="entry name" value="GAL4"/>
    <property type="match status" value="1"/>
</dbReference>
<comment type="caution">
    <text evidence="7">The sequence shown here is derived from an EMBL/GenBank/DDBJ whole genome shotgun (WGS) entry which is preliminary data.</text>
</comment>
<protein>
    <recommendedName>
        <fullName evidence="6">Zn(2)-C6 fungal-type domain-containing protein</fullName>
    </recommendedName>
</protein>
<dbReference type="GO" id="GO:0008270">
    <property type="term" value="F:zinc ion binding"/>
    <property type="evidence" value="ECO:0007669"/>
    <property type="project" value="InterPro"/>
</dbReference>